<evidence type="ECO:0000313" key="2">
    <source>
        <dbReference type="EMBL" id="OKL53696.1"/>
    </source>
</evidence>
<gene>
    <name evidence="2" type="ORF">BSZ39_08180</name>
</gene>
<name>A0A1Q5Q1Q5_9ACTO</name>
<reference evidence="3" key="1">
    <citation type="submission" date="2016-12" db="EMBL/GenBank/DDBJ databases">
        <authorList>
            <person name="Meng X."/>
        </authorList>
    </citation>
    <scope>NUCLEOTIDE SEQUENCE [LARGE SCALE GENOMIC DNA]</scope>
    <source>
        <strain evidence="3">DSM 19116</strain>
    </source>
</reference>
<dbReference type="EMBL" id="MQVR01000045">
    <property type="protein sequence ID" value="OKL53696.1"/>
    <property type="molecule type" value="Genomic_DNA"/>
</dbReference>
<feature type="compositionally biased region" description="Acidic residues" evidence="1">
    <location>
        <begin position="167"/>
        <end position="177"/>
    </location>
</feature>
<sequence>MIIALLAVIGLALSWVAISAWQGRGHDGATWSRTYRSHAVIVPVGPHAWIAPYNEGTGYLMQERFADATPKLKTALRKVGKATPDASGSIGGSDECRVRMNLSLALEGEARQLSGDAARTLMTEAAETSRPCTTDGVGGEGSTSPEDLIHQRQRAAAAPEKDKPTDEPSEEPSEDPGEGTAPPSKSPEPEPTLDSKQDQLEENQRRSEEELRQREERKGEGFGSGEAW</sequence>
<comment type="caution">
    <text evidence="2">The sequence shown here is derived from an EMBL/GenBank/DDBJ whole genome shotgun (WGS) entry which is preliminary data.</text>
</comment>
<evidence type="ECO:0000313" key="3">
    <source>
        <dbReference type="Proteomes" id="UP000185628"/>
    </source>
</evidence>
<evidence type="ECO:0000256" key="1">
    <source>
        <dbReference type="SAM" id="MobiDB-lite"/>
    </source>
</evidence>
<organism evidence="2 3">
    <name type="scientific">Bowdeniella nasicola</name>
    <dbReference type="NCBI Taxonomy" id="208480"/>
    <lineage>
        <taxon>Bacteria</taxon>
        <taxon>Bacillati</taxon>
        <taxon>Actinomycetota</taxon>
        <taxon>Actinomycetes</taxon>
        <taxon>Actinomycetales</taxon>
        <taxon>Actinomycetaceae</taxon>
        <taxon>Bowdeniella</taxon>
    </lineage>
</organism>
<protein>
    <submittedName>
        <fullName evidence="2">Uncharacterized protein</fullName>
    </submittedName>
</protein>
<accession>A0A1Q5Q1Q5</accession>
<dbReference type="Proteomes" id="UP000185628">
    <property type="component" value="Unassembled WGS sequence"/>
</dbReference>
<feature type="compositionally biased region" description="Basic and acidic residues" evidence="1">
    <location>
        <begin position="193"/>
        <end position="220"/>
    </location>
</feature>
<proteinExistence type="predicted"/>
<feature type="region of interest" description="Disordered" evidence="1">
    <location>
        <begin position="124"/>
        <end position="228"/>
    </location>
</feature>
<dbReference type="AlphaFoldDB" id="A0A1Q5Q1Q5"/>
<keyword evidence="3" id="KW-1185">Reference proteome</keyword>